<dbReference type="PROSITE" id="PS51914">
    <property type="entry name" value="MRH"/>
    <property type="match status" value="3"/>
</dbReference>
<keyword evidence="6" id="KW-1185">Reference proteome</keyword>
<evidence type="ECO:0000259" key="4">
    <source>
        <dbReference type="PROSITE" id="PS51914"/>
    </source>
</evidence>
<dbReference type="PROSITE" id="PS51257">
    <property type="entry name" value="PROKAR_LIPOPROTEIN"/>
    <property type="match status" value="1"/>
</dbReference>
<dbReference type="PANTHER" id="PTHR23361">
    <property type="entry name" value="MUCIN"/>
    <property type="match status" value="1"/>
</dbReference>
<evidence type="ECO:0000313" key="5">
    <source>
        <dbReference type="EMBL" id="KAF2072759.1"/>
    </source>
</evidence>
<dbReference type="InterPro" id="IPR044865">
    <property type="entry name" value="MRH_dom"/>
</dbReference>
<dbReference type="AlphaFoldDB" id="A0A8J4PV14"/>
<evidence type="ECO:0000256" key="3">
    <source>
        <dbReference type="SAM" id="SignalP"/>
    </source>
</evidence>
<gene>
    <name evidence="5" type="ORF">CYY_005925</name>
</gene>
<feature type="signal peptide" evidence="3">
    <location>
        <begin position="1"/>
        <end position="22"/>
    </location>
</feature>
<dbReference type="SUPFAM" id="SSF50911">
    <property type="entry name" value="Mannose 6-phosphate receptor domain"/>
    <property type="match status" value="4"/>
</dbReference>
<reference evidence="5" key="1">
    <citation type="submission" date="2020-01" db="EMBL/GenBank/DDBJ databases">
        <title>Development of genomics and gene disruption for Polysphondylium violaceum indicates a role for the polyketide synthase stlB in stalk morphogenesis.</title>
        <authorList>
            <person name="Narita B."/>
            <person name="Kawabe Y."/>
            <person name="Kin K."/>
            <person name="Saito T."/>
            <person name="Gibbs R."/>
            <person name="Kuspa A."/>
            <person name="Muzny D."/>
            <person name="Queller D."/>
            <person name="Richards S."/>
            <person name="Strassman J."/>
            <person name="Sucgang R."/>
            <person name="Worley K."/>
            <person name="Schaap P."/>
        </authorList>
    </citation>
    <scope>NUCLEOTIDE SEQUENCE</scope>
    <source>
        <strain evidence="5">QSvi11</strain>
    </source>
</reference>
<keyword evidence="1 3" id="KW-0732">Signal</keyword>
<evidence type="ECO:0000313" key="6">
    <source>
        <dbReference type="Proteomes" id="UP000695562"/>
    </source>
</evidence>
<dbReference type="Proteomes" id="UP000695562">
    <property type="component" value="Unassembled WGS sequence"/>
</dbReference>
<organism evidence="5 6">
    <name type="scientific">Polysphondylium violaceum</name>
    <dbReference type="NCBI Taxonomy" id="133409"/>
    <lineage>
        <taxon>Eukaryota</taxon>
        <taxon>Amoebozoa</taxon>
        <taxon>Evosea</taxon>
        <taxon>Eumycetozoa</taxon>
        <taxon>Dictyostelia</taxon>
        <taxon>Dictyosteliales</taxon>
        <taxon>Dictyosteliaceae</taxon>
        <taxon>Polysphondylium</taxon>
    </lineage>
</organism>
<keyword evidence="2" id="KW-1015">Disulfide bond</keyword>
<dbReference type="PANTHER" id="PTHR23361:SF20">
    <property type="entry name" value="MRH DOMAIN-CONTAINING PROTEIN"/>
    <property type="match status" value="1"/>
</dbReference>
<evidence type="ECO:0000256" key="1">
    <source>
        <dbReference type="ARBA" id="ARBA00022729"/>
    </source>
</evidence>
<dbReference type="Gene3D" id="2.70.130.10">
    <property type="entry name" value="Mannose-6-phosphate receptor binding domain"/>
    <property type="match status" value="4"/>
</dbReference>
<feature type="domain" description="MRH" evidence="4">
    <location>
        <begin position="318"/>
        <end position="469"/>
    </location>
</feature>
<feature type="domain" description="MRH" evidence="4">
    <location>
        <begin position="484"/>
        <end position="632"/>
    </location>
</feature>
<dbReference type="EMBL" id="AJWJ01000250">
    <property type="protein sequence ID" value="KAF2072759.1"/>
    <property type="molecule type" value="Genomic_DNA"/>
</dbReference>
<name>A0A8J4PV14_9MYCE</name>
<dbReference type="SMART" id="SM01404">
    <property type="entry name" value="CIMR"/>
    <property type="match status" value="2"/>
</dbReference>
<dbReference type="OrthoDB" id="4504960at2759"/>
<dbReference type="InterPro" id="IPR009011">
    <property type="entry name" value="Man6P_isomerase_rcpt-bd_dom_sf"/>
</dbReference>
<evidence type="ECO:0000256" key="2">
    <source>
        <dbReference type="ARBA" id="ARBA00023157"/>
    </source>
</evidence>
<feature type="domain" description="MRH" evidence="4">
    <location>
        <begin position="32"/>
        <end position="167"/>
    </location>
</feature>
<accession>A0A8J4PV14</accession>
<protein>
    <recommendedName>
        <fullName evidence="4">MRH domain-containing protein</fullName>
    </recommendedName>
</protein>
<proteinExistence type="predicted"/>
<feature type="chain" id="PRO_5035158089" description="MRH domain-containing protein" evidence="3">
    <location>
        <begin position="23"/>
        <end position="634"/>
    </location>
</feature>
<comment type="caution">
    <text evidence="5">The sequence shown here is derived from an EMBL/GenBank/DDBJ whole genome shotgun (WGS) entry which is preliminary data.</text>
</comment>
<sequence length="634" mass="70052">MKQLLSLCLIVCLATLISGVCSSTTPSTFVTSSCNFTFDNARFYDLSPLTLKDGRSYKASYSFLKLDFLFNVCGYTQECFNQFSANSNNQACTTFPIPVQVGEPTTQTVVENSNGITLSYKGNQFLCERSNDLVFTCDNSTDFQLVDVSIHQCKYTVNIKSRHACPTTLKPVEQCKFSSTNKSPYGYNLAAFSNLNNYYSTPFTANGDRFDLLFSVCGTTVDKCQQYNQLSGNSTAYQSCQVYNNTNSIQTGTPSLLTYEASATGIDLLYKSNSTKQNKISLSCDTSTDFQIMSTNTIQHNESTTYQVNANSKHACPSQCVFNDTRSGRSIDLSGLILPNNGHYTAIMGDLNSGNWLPWDNYFAICGQVDVCKRFREETPNVKYQSCQSIGGSLSIQTGSPTTVNVTISHNRAVLNYTSDAYPCGKSAYRYSILNLICDPTTNFSIVSANEAVRCHYQIDIRTKYACTDDGSDGSSSEPVVNNATCIFRGYDNSTYYDLSPLALANQGSYKAYFPFDGSGFDIYFSICGSKVKVCQDSFNQVSGNSTSYQSCQVYQNKYSVKTGDITALESVITSNGLLLKYTAQAVYYECNRVQEINLTCDPSTEFFITSTTQPGHCIYRVNANTKYACPKRA</sequence>